<gene>
    <name evidence="1" type="ORF">Vadar_015079</name>
</gene>
<protein>
    <submittedName>
        <fullName evidence="1">Uncharacterized protein</fullName>
    </submittedName>
</protein>
<reference evidence="1 2" key="1">
    <citation type="journal article" date="2021" name="Hortic Res">
        <title>High-quality reference genome and annotation aids understanding of berry development for evergreen blueberry (Vaccinium darrowii).</title>
        <authorList>
            <person name="Yu J."/>
            <person name="Hulse-Kemp A.M."/>
            <person name="Babiker E."/>
            <person name="Staton M."/>
        </authorList>
    </citation>
    <scope>NUCLEOTIDE SEQUENCE [LARGE SCALE GENOMIC DNA]</scope>
    <source>
        <strain evidence="2">cv. NJ 8807/NJ 8810</strain>
        <tissue evidence="1">Young leaf</tissue>
    </source>
</reference>
<name>A0ACB7ZBM6_9ERIC</name>
<sequence length="126" mass="14642">MEPTNAKLFAGRAQANIKLNNFTGRYPINIRRDPVYVHDVDHQISWSSSIIFSRSFVSSHCFALSPSSILRFVSFFRRNRASRNPYFVRYGGLWKKAEGKTNPRMARILHQLQINEEESKTICSFN</sequence>
<dbReference type="Proteomes" id="UP000828048">
    <property type="component" value="Chromosome 12"/>
</dbReference>
<keyword evidence="2" id="KW-1185">Reference proteome</keyword>
<organism evidence="1 2">
    <name type="scientific">Vaccinium darrowii</name>
    <dbReference type="NCBI Taxonomy" id="229202"/>
    <lineage>
        <taxon>Eukaryota</taxon>
        <taxon>Viridiplantae</taxon>
        <taxon>Streptophyta</taxon>
        <taxon>Embryophyta</taxon>
        <taxon>Tracheophyta</taxon>
        <taxon>Spermatophyta</taxon>
        <taxon>Magnoliopsida</taxon>
        <taxon>eudicotyledons</taxon>
        <taxon>Gunneridae</taxon>
        <taxon>Pentapetalae</taxon>
        <taxon>asterids</taxon>
        <taxon>Ericales</taxon>
        <taxon>Ericaceae</taxon>
        <taxon>Vaccinioideae</taxon>
        <taxon>Vaccinieae</taxon>
        <taxon>Vaccinium</taxon>
    </lineage>
</organism>
<dbReference type="EMBL" id="CM037162">
    <property type="protein sequence ID" value="KAH7863234.1"/>
    <property type="molecule type" value="Genomic_DNA"/>
</dbReference>
<evidence type="ECO:0000313" key="2">
    <source>
        <dbReference type="Proteomes" id="UP000828048"/>
    </source>
</evidence>
<accession>A0ACB7ZBM6</accession>
<proteinExistence type="predicted"/>
<comment type="caution">
    <text evidence="1">The sequence shown here is derived from an EMBL/GenBank/DDBJ whole genome shotgun (WGS) entry which is preliminary data.</text>
</comment>
<evidence type="ECO:0000313" key="1">
    <source>
        <dbReference type="EMBL" id="KAH7863234.1"/>
    </source>
</evidence>